<dbReference type="Proteomes" id="UP000218887">
    <property type="component" value="Unassembled WGS sequence"/>
</dbReference>
<proteinExistence type="predicted"/>
<dbReference type="InterPro" id="IPR043519">
    <property type="entry name" value="NT_sf"/>
</dbReference>
<dbReference type="OrthoDB" id="7572058at2"/>
<comment type="caution">
    <text evidence="3">The sequence shown here is derived from an EMBL/GenBank/DDBJ whole genome shotgun (WGS) entry which is preliminary data.</text>
</comment>
<dbReference type="Gene3D" id="3.30.460.10">
    <property type="entry name" value="Beta Polymerase, domain 2"/>
    <property type="match status" value="1"/>
</dbReference>
<evidence type="ECO:0000313" key="3">
    <source>
        <dbReference type="EMBL" id="PAV27810.1"/>
    </source>
</evidence>
<protein>
    <submittedName>
        <fullName evidence="3">Nucleotidyltransferase</fullName>
    </submittedName>
</protein>
<evidence type="ECO:0000313" key="4">
    <source>
        <dbReference type="Proteomes" id="UP000218887"/>
    </source>
</evidence>
<dbReference type="SUPFAM" id="SSF81301">
    <property type="entry name" value="Nucleotidyltransferase"/>
    <property type="match status" value="1"/>
</dbReference>
<keyword evidence="1" id="KW-0051">Antiviral defense</keyword>
<dbReference type="Pfam" id="PF18144">
    <property type="entry name" value="SMODS"/>
    <property type="match status" value="1"/>
</dbReference>
<dbReference type="GO" id="GO:0051607">
    <property type="term" value="P:defense response to virus"/>
    <property type="evidence" value="ECO:0007669"/>
    <property type="project" value="UniProtKB-KW"/>
</dbReference>
<sequence length="487" mass="57428">MGNYQYFYNLLSNIEPSKSTKNYVSSLQSNLREYLKNSEQYKHKHIDTFISGSFAKNIAIRPSVNEDKQDVDIVVVTNYNKKTSPEHILTELKDVLSIREKYKNIRLQSKSVGIDMANYHIDIVPLIAEDNHFWIGNRENNEWILTNPKKHIEWSTRINTDNENKYKPLVKLLKWWRKRKNIEQVRLPKGILLEKLIADNIGNSKYDMENLLITTLENIVDNFKDDYIAKKIIPTINDPILQENNLAENYSLEDFTVFIELIQQDLEQIKSADFSVDIWKKIFGKDSAKSIEETQEEYSLTAKSQIDCLLNEVVEKSQELAINIKEYEQKKQDLEKKETDISNRKKNIQSELDDLKYTLYIDFIQEASNSLSSELIKDTGREYWIKKIETLEEINKKKRRGFRGYEHNYLATIYKALELHEKFYDSICSMVKDNFYLSIYEVKDVIEKTPYRITLINSLKAAIKHDDYSSTNKSFKEALKLLEKDRK</sequence>
<dbReference type="GO" id="GO:0016779">
    <property type="term" value="F:nucleotidyltransferase activity"/>
    <property type="evidence" value="ECO:0007669"/>
    <property type="project" value="InterPro"/>
</dbReference>
<dbReference type="AlphaFoldDB" id="A0A2A2I9J8"/>
<feature type="coiled-coil region" evidence="2">
    <location>
        <begin position="310"/>
        <end position="351"/>
    </location>
</feature>
<dbReference type="CDD" id="cd05400">
    <property type="entry name" value="NT_2-5OAS_ClassI-CCAase"/>
    <property type="match status" value="1"/>
</dbReference>
<accession>A0A2A2I9J8</accession>
<evidence type="ECO:0000256" key="1">
    <source>
        <dbReference type="ARBA" id="ARBA00023118"/>
    </source>
</evidence>
<evidence type="ECO:0000256" key="2">
    <source>
        <dbReference type="SAM" id="Coils"/>
    </source>
</evidence>
<keyword evidence="3" id="KW-0808">Transferase</keyword>
<reference evidence="3 4" key="1">
    <citation type="submission" date="2017-08" db="EMBL/GenBank/DDBJ databases">
        <title>Virgibacillus indicus sp. nov. and Virgibacillus profoundi sp. nov, two moderately halophilic bacteria isolated from marine sediment by using the Microfluidic Streak Plate.</title>
        <authorList>
            <person name="Xu B."/>
            <person name="Hu B."/>
            <person name="Wang J."/>
            <person name="Zhu Y."/>
            <person name="Huang L."/>
            <person name="Du W."/>
            <person name="Huang Y."/>
        </authorList>
    </citation>
    <scope>NUCLEOTIDE SEQUENCE [LARGE SCALE GENOMIC DNA]</scope>
    <source>
        <strain evidence="3 4">IO3-P3-H5</strain>
    </source>
</reference>
<organism evidence="3 4">
    <name type="scientific">Virgibacillus profundi</name>
    <dbReference type="NCBI Taxonomy" id="2024555"/>
    <lineage>
        <taxon>Bacteria</taxon>
        <taxon>Bacillati</taxon>
        <taxon>Bacillota</taxon>
        <taxon>Bacilli</taxon>
        <taxon>Bacillales</taxon>
        <taxon>Bacillaceae</taxon>
        <taxon>Virgibacillus</taxon>
    </lineage>
</organism>
<keyword evidence="4" id="KW-1185">Reference proteome</keyword>
<dbReference type="EMBL" id="NPOA01000018">
    <property type="protein sequence ID" value="PAV27810.1"/>
    <property type="molecule type" value="Genomic_DNA"/>
</dbReference>
<keyword evidence="2" id="KW-0175">Coiled coil</keyword>
<dbReference type="InterPro" id="IPR006116">
    <property type="entry name" value="NT_2-5OAS_ClassI-CCAase"/>
</dbReference>
<gene>
    <name evidence="3" type="ORF">CIL05_19870</name>
</gene>
<dbReference type="RefSeq" id="WP_095657290.1">
    <property type="nucleotide sequence ID" value="NZ_NPOA01000018.1"/>
</dbReference>
<name>A0A2A2I9J8_9BACI</name>